<dbReference type="Proteomes" id="UP000321533">
    <property type="component" value="Chromosome"/>
</dbReference>
<dbReference type="GO" id="GO:0003677">
    <property type="term" value="F:DNA binding"/>
    <property type="evidence" value="ECO:0007669"/>
    <property type="project" value="InterPro"/>
</dbReference>
<sequence>MAKNIKPKKYNTGSPAAVKVDEPVAEYRATKKRLPVVADYPYRKFEKIAALIPFTQKEWSNILHLSERTLQRYSKDNSSFEGIYVDRILQIEQMIQMGLETFTDAEAFYKWLHREKKVLGQVLNFESLYSTQGIQDITDQLGRIQYGVYT</sequence>
<gene>
    <name evidence="1" type="ORF">FRZ67_03535</name>
</gene>
<accession>A0A5B8V6Y1</accession>
<keyword evidence="2" id="KW-1185">Reference proteome</keyword>
<evidence type="ECO:0008006" key="3">
    <source>
        <dbReference type="Google" id="ProtNLM"/>
    </source>
</evidence>
<dbReference type="EMBL" id="CP042435">
    <property type="protein sequence ID" value="QEC66416.1"/>
    <property type="molecule type" value="Genomic_DNA"/>
</dbReference>
<proteinExistence type="predicted"/>
<dbReference type="RefSeq" id="WP_147188216.1">
    <property type="nucleotide sequence ID" value="NZ_CP042435.1"/>
</dbReference>
<reference evidence="1 2" key="1">
    <citation type="journal article" date="2016" name="Int. J. Syst. Evol. Microbiol.">
        <title>Panacibacter ginsenosidivorans gen. nov., sp. nov., with ginsenoside converting activity isolated from soil of a ginseng field.</title>
        <authorList>
            <person name="Siddiqi M.Z."/>
            <person name="Muhammad Shafi S."/>
            <person name="Choi K.D."/>
            <person name="Im W.T."/>
        </authorList>
    </citation>
    <scope>NUCLEOTIDE SEQUENCE [LARGE SCALE GENOMIC DNA]</scope>
    <source>
        <strain evidence="1 2">Gsoil1550</strain>
    </source>
</reference>
<evidence type="ECO:0000313" key="1">
    <source>
        <dbReference type="EMBL" id="QEC66416.1"/>
    </source>
</evidence>
<protein>
    <recommendedName>
        <fullName evidence="3">DUF2384 domain-containing protein</fullName>
    </recommendedName>
</protein>
<organism evidence="1 2">
    <name type="scientific">Panacibacter ginsenosidivorans</name>
    <dbReference type="NCBI Taxonomy" id="1813871"/>
    <lineage>
        <taxon>Bacteria</taxon>
        <taxon>Pseudomonadati</taxon>
        <taxon>Bacteroidota</taxon>
        <taxon>Chitinophagia</taxon>
        <taxon>Chitinophagales</taxon>
        <taxon>Chitinophagaceae</taxon>
        <taxon>Panacibacter</taxon>
    </lineage>
</organism>
<dbReference type="KEGG" id="pgin:FRZ67_03535"/>
<evidence type="ECO:0000313" key="2">
    <source>
        <dbReference type="Proteomes" id="UP000321533"/>
    </source>
</evidence>
<name>A0A5B8V6Y1_9BACT</name>
<dbReference type="AlphaFoldDB" id="A0A5B8V6Y1"/>
<dbReference type="OrthoDB" id="5770459at2"/>